<evidence type="ECO:0000256" key="1">
    <source>
        <dbReference type="ARBA" id="ARBA00004418"/>
    </source>
</evidence>
<comment type="similarity">
    <text evidence="2">Belongs to the bacterial solute-binding protein 5 family.</text>
</comment>
<dbReference type="SUPFAM" id="SSF53850">
    <property type="entry name" value="Periplasmic binding protein-like II"/>
    <property type="match status" value="1"/>
</dbReference>
<feature type="domain" description="Solute-binding protein family 5" evidence="5">
    <location>
        <begin position="63"/>
        <end position="421"/>
    </location>
</feature>
<comment type="subcellular location">
    <subcellularLocation>
        <location evidence="1">Periplasm</location>
    </subcellularLocation>
</comment>
<reference evidence="6 7" key="1">
    <citation type="submission" date="2021-01" db="EMBL/GenBank/DDBJ databases">
        <title>Belnapia mucosa sp. nov. and Belnapia arida sp. nov., isolated from the Tabernas Desert (Almeria, Spain).</title>
        <authorList>
            <person name="Molina-Menor E."/>
            <person name="Vidal-Verdu A."/>
            <person name="Calonge A."/>
            <person name="Satari L."/>
            <person name="Pereto Magraner J."/>
            <person name="Porcar Miralles M."/>
        </authorList>
    </citation>
    <scope>NUCLEOTIDE SEQUENCE [LARGE SCALE GENOMIC DNA]</scope>
    <source>
        <strain evidence="6 7">T6</strain>
    </source>
</reference>
<dbReference type="PIRSF" id="PIRSF002741">
    <property type="entry name" value="MppA"/>
    <property type="match status" value="1"/>
</dbReference>
<dbReference type="PANTHER" id="PTHR30290">
    <property type="entry name" value="PERIPLASMIC BINDING COMPONENT OF ABC TRANSPORTER"/>
    <property type="match status" value="1"/>
</dbReference>
<dbReference type="Gene3D" id="3.90.76.10">
    <property type="entry name" value="Dipeptide-binding Protein, Domain 1"/>
    <property type="match status" value="1"/>
</dbReference>
<feature type="signal peptide" evidence="4">
    <location>
        <begin position="1"/>
        <end position="20"/>
    </location>
</feature>
<dbReference type="Gene3D" id="3.10.105.10">
    <property type="entry name" value="Dipeptide-binding Protein, Domain 3"/>
    <property type="match status" value="1"/>
</dbReference>
<dbReference type="InterPro" id="IPR000914">
    <property type="entry name" value="SBP_5_dom"/>
</dbReference>
<dbReference type="Proteomes" id="UP000606490">
    <property type="component" value="Unassembled WGS sequence"/>
</dbReference>
<protein>
    <submittedName>
        <fullName evidence="6">ABC transporter substrate-binding protein</fullName>
    </submittedName>
</protein>
<evidence type="ECO:0000256" key="2">
    <source>
        <dbReference type="ARBA" id="ARBA00005695"/>
    </source>
</evidence>
<proteinExistence type="inferred from homology"/>
<sequence>MRRTLLAALASLGLAGAAEAQNLRIGLREDPDILDPTLARTFVGRIVFAALCDKLFDINEKLEIVPQLATGHVWEDPKTLRITLREGVRFHDGEPMDAEAVRYSLNRHLTLQGSFRRSEIGIAEAIEVVDPLTIRIRLREASAPFLSQLTDRAGMIVSPKAAEAAGRNFGNAPVCAGPYRLVERVAQDRIVVERFPGYWDAGRIQIQRITYLPIPDNTVRLANLQSGALEMVQTIEPDDAKSLQRNSRLKVVSYDELGYQSIALNIGNGPRANTALARDPRIRAAFELAIDRQAVNQVVYEGTYTPTAQPVPPENPYHAPGFVPEARDVARARALLREAGVTGPVPVEMTVPNNPDLRQAAEVIQAMVQEAGFALKLNAMEFASSLQSANRGDFETYLTAWSGRVDPDGNTWTFLHSQGGQNDGKYSNPEVDRLLDQARAETDVAARRALYAKVFEIALRRDRSRIYLWHRKNIVAHTARLSGFVPIADGLIRPQGLRLN</sequence>
<accession>A0ABS1VAX9</accession>
<dbReference type="PANTHER" id="PTHR30290:SF38">
    <property type="entry name" value="D,D-DIPEPTIDE-BINDING PERIPLASMIC PROTEIN DDPA-RELATED"/>
    <property type="match status" value="1"/>
</dbReference>
<keyword evidence="7" id="KW-1185">Reference proteome</keyword>
<evidence type="ECO:0000313" key="7">
    <source>
        <dbReference type="Proteomes" id="UP000606490"/>
    </source>
</evidence>
<feature type="chain" id="PRO_5045676985" evidence="4">
    <location>
        <begin position="21"/>
        <end position="500"/>
    </location>
</feature>
<dbReference type="CDD" id="cd08511">
    <property type="entry name" value="PBP2_NikA_DppA_OppA_like_5"/>
    <property type="match status" value="1"/>
</dbReference>
<name>A0ABS1VAX9_9PROT</name>
<dbReference type="EMBL" id="JAEUXJ010000010">
    <property type="protein sequence ID" value="MBL6457879.1"/>
    <property type="molecule type" value="Genomic_DNA"/>
</dbReference>
<dbReference type="InterPro" id="IPR030678">
    <property type="entry name" value="Peptide/Ni-bd"/>
</dbReference>
<evidence type="ECO:0000256" key="4">
    <source>
        <dbReference type="SAM" id="SignalP"/>
    </source>
</evidence>
<comment type="caution">
    <text evidence="6">The sequence shown here is derived from an EMBL/GenBank/DDBJ whole genome shotgun (WGS) entry which is preliminary data.</text>
</comment>
<evidence type="ECO:0000313" key="6">
    <source>
        <dbReference type="EMBL" id="MBL6457879.1"/>
    </source>
</evidence>
<gene>
    <name evidence="6" type="ORF">JMJ55_21305</name>
</gene>
<organism evidence="6 7">
    <name type="scientific">Belnapia mucosa</name>
    <dbReference type="NCBI Taxonomy" id="2804532"/>
    <lineage>
        <taxon>Bacteria</taxon>
        <taxon>Pseudomonadati</taxon>
        <taxon>Pseudomonadota</taxon>
        <taxon>Alphaproteobacteria</taxon>
        <taxon>Acetobacterales</taxon>
        <taxon>Roseomonadaceae</taxon>
        <taxon>Belnapia</taxon>
    </lineage>
</organism>
<dbReference type="Pfam" id="PF00496">
    <property type="entry name" value="SBP_bac_5"/>
    <property type="match status" value="1"/>
</dbReference>
<evidence type="ECO:0000256" key="3">
    <source>
        <dbReference type="ARBA" id="ARBA00022729"/>
    </source>
</evidence>
<keyword evidence="3 4" id="KW-0732">Signal</keyword>
<evidence type="ECO:0000259" key="5">
    <source>
        <dbReference type="Pfam" id="PF00496"/>
    </source>
</evidence>
<dbReference type="Gene3D" id="3.40.190.10">
    <property type="entry name" value="Periplasmic binding protein-like II"/>
    <property type="match status" value="1"/>
</dbReference>
<dbReference type="InterPro" id="IPR039424">
    <property type="entry name" value="SBP_5"/>
</dbReference>